<protein>
    <submittedName>
        <fullName evidence="3">Cytochrome c assembly protein</fullName>
    </submittedName>
</protein>
<sequence length="277" mass="30467">MISPEFSTLVTLVFYALASIVGIAGIMARSAFWRRLACFLALCGFVCQTVLLMLGFHKALPGGLSLGAYLQLLAWFLLLCGIVVWGKLHQETLLLFSAPLGLLLFVMSAPYLGTLVTVPASLHTPFYVLHIGALFSSLALLALASVAGVLFLLLEKRIKRKQRMENFFLDMPAITLLDKINALGTLLSFPLYTLGIVTGLLWAKSIFGDTGDPKEVVSVVIWLIFAVLFYSRLLKGMRGRKAALLTALIFTLCLFSIFVVNTVMDTHHTFFRLSSGR</sequence>
<evidence type="ECO:0000313" key="3">
    <source>
        <dbReference type="EMBL" id="GFH62587.1"/>
    </source>
</evidence>
<reference evidence="3 4" key="1">
    <citation type="journal article" date="2020" name="ISME J.">
        <title>Parallel Reductive Genome Evolution in Desulfovibrio Ectosymbionts Independently Acquired by Trichonympha Protists in the Termite Gut.</title>
        <authorList>
            <person name="Takeuchi M."/>
            <person name="Kuwahara H."/>
            <person name="Murakami T."/>
            <person name="Takahashi K."/>
            <person name="Kajitani R."/>
            <person name="Toyoda A."/>
            <person name="Itoh T."/>
            <person name="Ohkuma M."/>
            <person name="Hongoh Y."/>
        </authorList>
    </citation>
    <scope>NUCLEOTIDE SEQUENCE [LARGE SCALE GENOMIC DNA]</scope>
    <source>
        <strain evidence="3">ZnDsv-02</strain>
    </source>
</reference>
<dbReference type="Pfam" id="PF01578">
    <property type="entry name" value="Cytochrom_C_asm"/>
    <property type="match status" value="1"/>
</dbReference>
<feature type="transmembrane region" description="Helical" evidence="1">
    <location>
        <begin position="133"/>
        <end position="154"/>
    </location>
</feature>
<dbReference type="InterPro" id="IPR052372">
    <property type="entry name" value="YpjD/HemX"/>
</dbReference>
<keyword evidence="1" id="KW-1133">Transmembrane helix</keyword>
<feature type="transmembrane region" description="Helical" evidence="1">
    <location>
        <begin position="215"/>
        <end position="231"/>
    </location>
</feature>
<dbReference type="GO" id="GO:0017004">
    <property type="term" value="P:cytochrome complex assembly"/>
    <property type="evidence" value="ECO:0007669"/>
    <property type="project" value="InterPro"/>
</dbReference>
<feature type="transmembrane region" description="Helical" evidence="1">
    <location>
        <begin position="243"/>
        <end position="264"/>
    </location>
</feature>
<feature type="transmembrane region" description="Helical" evidence="1">
    <location>
        <begin position="36"/>
        <end position="56"/>
    </location>
</feature>
<organism evidence="3 4">
    <name type="scientific">Candidatus Desulfovibrio kirbyi</name>
    <dbReference type="NCBI Taxonomy" id="2696086"/>
    <lineage>
        <taxon>Bacteria</taxon>
        <taxon>Pseudomonadati</taxon>
        <taxon>Thermodesulfobacteriota</taxon>
        <taxon>Desulfovibrionia</taxon>
        <taxon>Desulfovibrionales</taxon>
        <taxon>Desulfovibrionaceae</taxon>
        <taxon>Desulfovibrio</taxon>
    </lineage>
</organism>
<feature type="transmembrane region" description="Helical" evidence="1">
    <location>
        <begin position="180"/>
        <end position="203"/>
    </location>
</feature>
<accession>A0A6L2R4X8</accession>
<evidence type="ECO:0000256" key="1">
    <source>
        <dbReference type="SAM" id="Phobius"/>
    </source>
</evidence>
<dbReference type="EMBL" id="BLLL01000003">
    <property type="protein sequence ID" value="GFH62587.1"/>
    <property type="molecule type" value="Genomic_DNA"/>
</dbReference>
<name>A0A6L2R4X8_9BACT</name>
<dbReference type="Proteomes" id="UP000505077">
    <property type="component" value="Unassembled WGS sequence"/>
</dbReference>
<feature type="transmembrane region" description="Helical" evidence="1">
    <location>
        <begin position="68"/>
        <end position="86"/>
    </location>
</feature>
<gene>
    <name evidence="3" type="primary">ccsA</name>
    <name evidence="3" type="ORF">ZNDK_0358</name>
</gene>
<dbReference type="AlphaFoldDB" id="A0A6L2R4X8"/>
<evidence type="ECO:0000259" key="2">
    <source>
        <dbReference type="Pfam" id="PF01578"/>
    </source>
</evidence>
<dbReference type="GO" id="GO:0020037">
    <property type="term" value="F:heme binding"/>
    <property type="evidence" value="ECO:0007669"/>
    <property type="project" value="InterPro"/>
</dbReference>
<dbReference type="PANTHER" id="PTHR38034:SF1">
    <property type="entry name" value="INNER MEMBRANE PROTEIN YPJD"/>
    <property type="match status" value="1"/>
</dbReference>
<dbReference type="GO" id="GO:0005886">
    <property type="term" value="C:plasma membrane"/>
    <property type="evidence" value="ECO:0007669"/>
    <property type="project" value="TreeGrafter"/>
</dbReference>
<feature type="domain" description="Cytochrome c assembly protein" evidence="2">
    <location>
        <begin position="69"/>
        <end position="266"/>
    </location>
</feature>
<keyword evidence="1" id="KW-0812">Transmembrane</keyword>
<proteinExistence type="predicted"/>
<feature type="transmembrane region" description="Helical" evidence="1">
    <location>
        <begin position="93"/>
        <end position="113"/>
    </location>
</feature>
<feature type="transmembrane region" description="Helical" evidence="1">
    <location>
        <begin position="6"/>
        <end position="24"/>
    </location>
</feature>
<dbReference type="PANTHER" id="PTHR38034">
    <property type="entry name" value="INNER MEMBRANE PROTEIN YPJD"/>
    <property type="match status" value="1"/>
</dbReference>
<dbReference type="InterPro" id="IPR002541">
    <property type="entry name" value="Cyt_c_assembly"/>
</dbReference>
<keyword evidence="1" id="KW-0472">Membrane</keyword>
<evidence type="ECO:0000313" key="4">
    <source>
        <dbReference type="Proteomes" id="UP000505077"/>
    </source>
</evidence>
<comment type="caution">
    <text evidence="3">The sequence shown here is derived from an EMBL/GenBank/DDBJ whole genome shotgun (WGS) entry which is preliminary data.</text>
</comment>